<dbReference type="Pfam" id="PF01596">
    <property type="entry name" value="Methyltransf_3"/>
    <property type="match status" value="1"/>
</dbReference>
<dbReference type="RefSeq" id="WP_390305417.1">
    <property type="nucleotide sequence ID" value="NZ_JBHRRZ010000015.1"/>
</dbReference>
<dbReference type="PANTHER" id="PTHR10509">
    <property type="entry name" value="O-METHYLTRANSFERASE-RELATED"/>
    <property type="match status" value="1"/>
</dbReference>
<feature type="binding site" evidence="4">
    <location>
        <position position="157"/>
    </location>
    <ligand>
        <name>Mg(2+)</name>
        <dbReference type="ChEBI" id="CHEBI:18420"/>
    </ligand>
</feature>
<protein>
    <recommendedName>
        <fullName evidence="4">tRNA 5-hydroxyuridine methyltransferase</fullName>
        <ecNumber evidence="4">2.1.1.-</ecNumber>
    </recommendedName>
    <alternativeName>
        <fullName evidence="4">ho5U methyltransferase</fullName>
    </alternativeName>
</protein>
<evidence type="ECO:0000256" key="4">
    <source>
        <dbReference type="HAMAP-Rule" id="MF_02217"/>
    </source>
</evidence>
<dbReference type="PROSITE" id="PS51682">
    <property type="entry name" value="SAM_OMT_I"/>
    <property type="match status" value="1"/>
</dbReference>
<evidence type="ECO:0000256" key="2">
    <source>
        <dbReference type="ARBA" id="ARBA00022679"/>
    </source>
</evidence>
<name>A0ABV7A6A3_9BACI</name>
<feature type="binding site" evidence="4">
    <location>
        <position position="158"/>
    </location>
    <ligand>
        <name>Mg(2+)</name>
        <dbReference type="ChEBI" id="CHEBI:18420"/>
    </ligand>
</feature>
<feature type="binding site" evidence="4">
    <location>
        <position position="82"/>
    </location>
    <ligand>
        <name>S-adenosyl-L-methionine</name>
        <dbReference type="ChEBI" id="CHEBI:59789"/>
    </ligand>
</feature>
<organism evidence="5 6">
    <name type="scientific">Virgibacillus sediminis</name>
    <dbReference type="NCBI Taxonomy" id="202260"/>
    <lineage>
        <taxon>Bacteria</taxon>
        <taxon>Bacillati</taxon>
        <taxon>Bacillota</taxon>
        <taxon>Bacilli</taxon>
        <taxon>Bacillales</taxon>
        <taxon>Bacillaceae</taxon>
        <taxon>Virgibacillus</taxon>
    </lineage>
</organism>
<dbReference type="CDD" id="cd02440">
    <property type="entry name" value="AdoMet_MTases"/>
    <property type="match status" value="1"/>
</dbReference>
<accession>A0ABV7A6A3</accession>
<dbReference type="Gene3D" id="3.40.50.150">
    <property type="entry name" value="Vaccinia Virus protein VP39"/>
    <property type="match status" value="1"/>
</dbReference>
<keyword evidence="1 4" id="KW-0489">Methyltransferase</keyword>
<dbReference type="HAMAP" id="MF_02217">
    <property type="entry name" value="TrmR_methyltr"/>
    <property type="match status" value="1"/>
</dbReference>
<evidence type="ECO:0000313" key="5">
    <source>
        <dbReference type="EMBL" id="MFC2948435.1"/>
    </source>
</evidence>
<sequence>MKECMADYLLGTLPKKEEWVLQMEEYADNERVPIMDPISMNFMMQLIRVKRPDHILEIGTAIGYSALMMAQALPDAKIISIEKDEARYQIAMDNINKQGKKNQIQVIHGDARHELEILRDKGESFDLIFIDAAKGQYRSFFELAEGLLKANAIIVSDNVLFRGLVAEPEKATRRHRKMVEKIRSYNKWISAHPEFDTSIIPVGDGIAISVKK</sequence>
<evidence type="ECO:0000313" key="6">
    <source>
        <dbReference type="Proteomes" id="UP001595387"/>
    </source>
</evidence>
<dbReference type="GO" id="GO:0008168">
    <property type="term" value="F:methyltransferase activity"/>
    <property type="evidence" value="ECO:0007669"/>
    <property type="project" value="UniProtKB-KW"/>
</dbReference>
<proteinExistence type="inferred from homology"/>
<keyword evidence="6" id="KW-1185">Reference proteome</keyword>
<dbReference type="InterPro" id="IPR043675">
    <property type="entry name" value="TrmR_methyltr"/>
</dbReference>
<keyword evidence="4" id="KW-0460">Magnesium</keyword>
<keyword evidence="3 4" id="KW-0949">S-adenosyl-L-methionine</keyword>
<dbReference type="InterPro" id="IPR029063">
    <property type="entry name" value="SAM-dependent_MTases_sf"/>
</dbReference>
<reference evidence="6" key="1">
    <citation type="journal article" date="2019" name="Int. J. Syst. Evol. Microbiol.">
        <title>The Global Catalogue of Microorganisms (GCM) 10K type strain sequencing project: providing services to taxonomists for standard genome sequencing and annotation.</title>
        <authorList>
            <consortium name="The Broad Institute Genomics Platform"/>
            <consortium name="The Broad Institute Genome Sequencing Center for Infectious Disease"/>
            <person name="Wu L."/>
            <person name="Ma J."/>
        </authorList>
    </citation>
    <scope>NUCLEOTIDE SEQUENCE [LARGE SCALE GENOMIC DNA]</scope>
    <source>
        <strain evidence="6">KCTC 13193</strain>
    </source>
</reference>
<dbReference type="GO" id="GO:0032259">
    <property type="term" value="P:methylation"/>
    <property type="evidence" value="ECO:0007669"/>
    <property type="project" value="UniProtKB-KW"/>
</dbReference>
<comment type="subunit">
    <text evidence="4">Homodimer.</text>
</comment>
<gene>
    <name evidence="4" type="primary">trmR</name>
    <name evidence="5" type="ORF">ACFODW_08785</name>
</gene>
<dbReference type="EC" id="2.1.1.-" evidence="4"/>
<dbReference type="InterPro" id="IPR050362">
    <property type="entry name" value="Cation-dep_OMT"/>
</dbReference>
<keyword evidence="4" id="KW-0479">Metal-binding</keyword>
<dbReference type="PANTHER" id="PTHR10509:SF14">
    <property type="entry name" value="CAFFEOYL-COA O-METHYLTRANSFERASE 3-RELATED"/>
    <property type="match status" value="1"/>
</dbReference>
<dbReference type="EMBL" id="JBHRRZ010000015">
    <property type="protein sequence ID" value="MFC2948435.1"/>
    <property type="molecule type" value="Genomic_DNA"/>
</dbReference>
<comment type="caution">
    <text evidence="5">The sequence shown here is derived from an EMBL/GenBank/DDBJ whole genome shotgun (WGS) entry which is preliminary data.</text>
</comment>
<dbReference type="Proteomes" id="UP001595387">
    <property type="component" value="Unassembled WGS sequence"/>
</dbReference>
<evidence type="ECO:0000256" key="3">
    <source>
        <dbReference type="ARBA" id="ARBA00022691"/>
    </source>
</evidence>
<feature type="binding site" evidence="4">
    <location>
        <position position="131"/>
    </location>
    <ligand>
        <name>Mg(2+)</name>
        <dbReference type="ChEBI" id="CHEBI:18420"/>
    </ligand>
</feature>
<feature type="binding site" evidence="4">
    <location>
        <position position="65"/>
    </location>
    <ligand>
        <name>S-adenosyl-L-methionine</name>
        <dbReference type="ChEBI" id="CHEBI:59789"/>
    </ligand>
</feature>
<feature type="binding site" evidence="4">
    <location>
        <begin position="110"/>
        <end position="111"/>
    </location>
    <ligand>
        <name>S-adenosyl-L-methionine</name>
        <dbReference type="ChEBI" id="CHEBI:59789"/>
    </ligand>
</feature>
<feature type="binding site" evidence="4">
    <location>
        <position position="35"/>
    </location>
    <ligand>
        <name>S-adenosyl-L-methionine</name>
        <dbReference type="ChEBI" id="CHEBI:59789"/>
    </ligand>
</feature>
<dbReference type="SUPFAM" id="SSF53335">
    <property type="entry name" value="S-adenosyl-L-methionine-dependent methyltransferases"/>
    <property type="match status" value="1"/>
</dbReference>
<keyword evidence="2 4" id="KW-0808">Transferase</keyword>
<comment type="catalytic activity">
    <reaction evidence="4">
        <text>5-hydroxyuridine(34) in tRNA + S-adenosyl-L-methionine = 5-methoxyuridine(34) in tRNA + S-adenosyl-L-homocysteine + H(+)</text>
        <dbReference type="Rhea" id="RHEA:60524"/>
        <dbReference type="Rhea" id="RHEA-COMP:13381"/>
        <dbReference type="Rhea" id="RHEA-COMP:15591"/>
        <dbReference type="ChEBI" id="CHEBI:15378"/>
        <dbReference type="ChEBI" id="CHEBI:57856"/>
        <dbReference type="ChEBI" id="CHEBI:59789"/>
        <dbReference type="ChEBI" id="CHEBI:136877"/>
        <dbReference type="ChEBI" id="CHEBI:143860"/>
    </reaction>
</comment>
<comment type="similarity">
    <text evidence="4">Belongs to the class I-like SAM-binding methyltransferase superfamily. Cation-dependent O-methyltransferase family.</text>
</comment>
<evidence type="ECO:0000256" key="1">
    <source>
        <dbReference type="ARBA" id="ARBA00022603"/>
    </source>
</evidence>
<dbReference type="InterPro" id="IPR002935">
    <property type="entry name" value="SAM_O-MeTrfase"/>
</dbReference>
<keyword evidence="4" id="KW-0819">tRNA processing</keyword>
<feature type="binding site" evidence="4">
    <location>
        <position position="131"/>
    </location>
    <ligand>
        <name>S-adenosyl-L-methionine</name>
        <dbReference type="ChEBI" id="CHEBI:59789"/>
    </ligand>
</feature>
<comment type="function">
    <text evidence="4">Catalyzes the methylation of 5-hydroxyuridine (ho5U) to form 5-methoxyuridine (mo5U) at position 34 in tRNAs.</text>
</comment>